<feature type="transmembrane region" description="Helical" evidence="1">
    <location>
        <begin position="68"/>
        <end position="88"/>
    </location>
</feature>
<keyword evidence="1" id="KW-1133">Transmembrane helix</keyword>
<name>A0ABS9GZ87_9BACL</name>
<comment type="caution">
    <text evidence="2">The sequence shown here is derived from an EMBL/GenBank/DDBJ whole genome shotgun (WGS) entry which is preliminary data.</text>
</comment>
<dbReference type="NCBIfam" id="TIGR04086">
    <property type="entry name" value="TIGR04086_membr"/>
    <property type="match status" value="1"/>
</dbReference>
<accession>A0ABS9GZ87</accession>
<feature type="transmembrane region" description="Helical" evidence="1">
    <location>
        <begin position="100"/>
        <end position="120"/>
    </location>
</feature>
<protein>
    <submittedName>
        <fullName evidence="2">TIGR04086 family membrane protein</fullName>
    </submittedName>
</protein>
<dbReference type="Proteomes" id="UP001649381">
    <property type="component" value="Unassembled WGS sequence"/>
</dbReference>
<keyword evidence="1" id="KW-0812">Transmembrane</keyword>
<dbReference type="EMBL" id="JAKIJS010000001">
    <property type="protein sequence ID" value="MCF6138072.1"/>
    <property type="molecule type" value="Genomic_DNA"/>
</dbReference>
<proteinExistence type="predicted"/>
<dbReference type="RefSeq" id="WP_236334199.1">
    <property type="nucleotide sequence ID" value="NZ_JAKIJS010000001.1"/>
</dbReference>
<evidence type="ECO:0000256" key="1">
    <source>
        <dbReference type="SAM" id="Phobius"/>
    </source>
</evidence>
<keyword evidence="1" id="KW-0472">Membrane</keyword>
<keyword evidence="3" id="KW-1185">Reference proteome</keyword>
<sequence>MSRRMITAMGFGLVVVLTIIMCSSFLLSLLLRFSSMTEHSITWIILGLSVLALFIGGMVSGKKGKEKGWLLGSGTGALFSIVVFLVQYLGYQVHFDPEQYLYHLGYLLVATLGGVMGVNLSSHKN</sequence>
<evidence type="ECO:0000313" key="2">
    <source>
        <dbReference type="EMBL" id="MCF6138072.1"/>
    </source>
</evidence>
<feature type="transmembrane region" description="Helical" evidence="1">
    <location>
        <begin position="40"/>
        <end position="61"/>
    </location>
</feature>
<feature type="transmembrane region" description="Helical" evidence="1">
    <location>
        <begin position="12"/>
        <end position="34"/>
    </location>
</feature>
<reference evidence="2 3" key="1">
    <citation type="submission" date="2022-01" db="EMBL/GenBank/DDBJ databases">
        <title>Alkalihalobacillus sp. EGI L200015, a novel bacterium isolated from a salt lake sediment.</title>
        <authorList>
            <person name="Gao L."/>
            <person name="Fang B.-Z."/>
            <person name="Li W.-J."/>
        </authorList>
    </citation>
    <scope>NUCLEOTIDE SEQUENCE [LARGE SCALE GENOMIC DNA]</scope>
    <source>
        <strain evidence="2 3">KCTC 12718</strain>
    </source>
</reference>
<evidence type="ECO:0000313" key="3">
    <source>
        <dbReference type="Proteomes" id="UP001649381"/>
    </source>
</evidence>
<dbReference type="Pfam" id="PF12670">
    <property type="entry name" value="DUF3792"/>
    <property type="match status" value="1"/>
</dbReference>
<organism evidence="2 3">
    <name type="scientific">Pseudalkalibacillus berkeleyi</name>
    <dbReference type="NCBI Taxonomy" id="1069813"/>
    <lineage>
        <taxon>Bacteria</taxon>
        <taxon>Bacillati</taxon>
        <taxon>Bacillota</taxon>
        <taxon>Bacilli</taxon>
        <taxon>Bacillales</taxon>
        <taxon>Fictibacillaceae</taxon>
        <taxon>Pseudalkalibacillus</taxon>
    </lineage>
</organism>
<dbReference type="InterPro" id="IPR023804">
    <property type="entry name" value="DUF3792_TM"/>
</dbReference>
<gene>
    <name evidence="2" type="ORF">L2716_10085</name>
</gene>